<dbReference type="InterPro" id="IPR025110">
    <property type="entry name" value="AMP-bd_C"/>
</dbReference>
<dbReference type="SUPFAM" id="SSF56801">
    <property type="entry name" value="Acetyl-CoA synthetase-like"/>
    <property type="match status" value="1"/>
</dbReference>
<dbReference type="EMBL" id="JARKIK010000016">
    <property type="protein sequence ID" value="KAK8747076.1"/>
    <property type="molecule type" value="Genomic_DNA"/>
</dbReference>
<organism evidence="4 5">
    <name type="scientific">Cherax quadricarinatus</name>
    <name type="common">Australian red claw crayfish</name>
    <dbReference type="NCBI Taxonomy" id="27406"/>
    <lineage>
        <taxon>Eukaryota</taxon>
        <taxon>Metazoa</taxon>
        <taxon>Ecdysozoa</taxon>
        <taxon>Arthropoda</taxon>
        <taxon>Crustacea</taxon>
        <taxon>Multicrustacea</taxon>
        <taxon>Malacostraca</taxon>
        <taxon>Eumalacostraca</taxon>
        <taxon>Eucarida</taxon>
        <taxon>Decapoda</taxon>
        <taxon>Pleocyemata</taxon>
        <taxon>Astacidea</taxon>
        <taxon>Parastacoidea</taxon>
        <taxon>Parastacidae</taxon>
        <taxon>Cherax</taxon>
    </lineage>
</organism>
<proteinExistence type="inferred from homology"/>
<evidence type="ECO:0000313" key="5">
    <source>
        <dbReference type="Proteomes" id="UP001445076"/>
    </source>
</evidence>
<feature type="domain" description="AMP-binding enzyme C-terminal" evidence="3">
    <location>
        <begin position="2"/>
        <end position="69"/>
    </location>
</feature>
<keyword evidence="5" id="KW-1185">Reference proteome</keyword>
<keyword evidence="2" id="KW-0436">Ligase</keyword>
<dbReference type="AlphaFoldDB" id="A0AAW0Y4V1"/>
<reference evidence="4 5" key="1">
    <citation type="journal article" date="2024" name="BMC Genomics">
        <title>Genome assembly of redclaw crayfish (Cherax quadricarinatus) provides insights into its immune adaptation and hypoxia tolerance.</title>
        <authorList>
            <person name="Liu Z."/>
            <person name="Zheng J."/>
            <person name="Li H."/>
            <person name="Fang K."/>
            <person name="Wang S."/>
            <person name="He J."/>
            <person name="Zhou D."/>
            <person name="Weng S."/>
            <person name="Chi M."/>
            <person name="Gu Z."/>
            <person name="He J."/>
            <person name="Li F."/>
            <person name="Wang M."/>
        </authorList>
    </citation>
    <scope>NUCLEOTIDE SEQUENCE [LARGE SCALE GENOMIC DNA]</scope>
    <source>
        <strain evidence="4">ZL_2023a</strain>
    </source>
</reference>
<evidence type="ECO:0000256" key="2">
    <source>
        <dbReference type="ARBA" id="ARBA00022598"/>
    </source>
</evidence>
<dbReference type="InterPro" id="IPR045851">
    <property type="entry name" value="AMP-bd_C_sf"/>
</dbReference>
<accession>A0AAW0Y4V1</accession>
<evidence type="ECO:0000313" key="4">
    <source>
        <dbReference type="EMBL" id="KAK8747076.1"/>
    </source>
</evidence>
<evidence type="ECO:0000259" key="3">
    <source>
        <dbReference type="Pfam" id="PF13193"/>
    </source>
</evidence>
<dbReference type="PANTHER" id="PTHR24096:SF149">
    <property type="entry name" value="AMP-BINDING DOMAIN-CONTAINING PROTEIN-RELATED"/>
    <property type="match status" value="1"/>
</dbReference>
<gene>
    <name evidence="4" type="ORF">OTU49_016978</name>
</gene>
<comment type="caution">
    <text evidence="4">The sequence shown here is derived from an EMBL/GenBank/DDBJ whole genome shotgun (WGS) entry which is preliminary data.</text>
</comment>
<dbReference type="Pfam" id="PF13193">
    <property type="entry name" value="AMP-binding_C"/>
    <property type="match status" value="1"/>
</dbReference>
<protein>
    <recommendedName>
        <fullName evidence="3">AMP-binding enzyme C-terminal domain-containing protein</fullName>
    </recommendedName>
</protein>
<dbReference type="PANTHER" id="PTHR24096">
    <property type="entry name" value="LONG-CHAIN-FATTY-ACID--COA LIGASE"/>
    <property type="match status" value="1"/>
</dbReference>
<name>A0AAW0Y4V1_CHEQU</name>
<dbReference type="Proteomes" id="UP001445076">
    <property type="component" value="Unassembled WGS sequence"/>
</dbReference>
<dbReference type="GO" id="GO:0016405">
    <property type="term" value="F:CoA-ligase activity"/>
    <property type="evidence" value="ECO:0007669"/>
    <property type="project" value="TreeGrafter"/>
</dbReference>
<comment type="similarity">
    <text evidence="1">Belongs to the ATP-dependent AMP-binding enzyme family.</text>
</comment>
<dbReference type="Gene3D" id="3.30.300.30">
    <property type="match status" value="1"/>
</dbReference>
<sequence length="86" mass="9403">MEGVAEVVVVGVPSDRFGEVPRAWVVPAPNAHLNPAHLQAYVAERVSAFKQLRGGVEVVHSLPKNSLGKVLRRQLRDSYVSLKSTM</sequence>
<evidence type="ECO:0000256" key="1">
    <source>
        <dbReference type="ARBA" id="ARBA00006432"/>
    </source>
</evidence>